<reference evidence="2 3" key="1">
    <citation type="submission" date="2019-03" db="EMBL/GenBank/DDBJ databases">
        <title>Genomic Encyclopedia of Archaeal and Bacterial Type Strains, Phase II (KMG-II): from individual species to whole genera.</title>
        <authorList>
            <person name="Goeker M."/>
        </authorList>
    </citation>
    <scope>NUCLEOTIDE SEQUENCE [LARGE SCALE GENOMIC DNA]</scope>
    <source>
        <strain evidence="2 3">DSM 25687</strain>
    </source>
</reference>
<dbReference type="OrthoDB" id="9814896at2"/>
<name>A0A4R6Q7I1_9FLAO</name>
<dbReference type="InterPro" id="IPR029021">
    <property type="entry name" value="Prot-tyrosine_phosphatase-like"/>
</dbReference>
<keyword evidence="3" id="KW-1185">Reference proteome</keyword>
<dbReference type="CDD" id="cd14498">
    <property type="entry name" value="DSP"/>
    <property type="match status" value="1"/>
</dbReference>
<dbReference type="EMBL" id="SNXR01000017">
    <property type="protein sequence ID" value="TDP57766.1"/>
    <property type="molecule type" value="Genomic_DNA"/>
</dbReference>
<dbReference type="AlphaFoldDB" id="A0A4R6Q7I1"/>
<accession>A0A4R6Q7I1</accession>
<dbReference type="Gene3D" id="3.90.190.10">
    <property type="entry name" value="Protein tyrosine phosphatase superfamily"/>
    <property type="match status" value="1"/>
</dbReference>
<gene>
    <name evidence="2" type="ORF">BC748_2583</name>
</gene>
<organism evidence="2 3">
    <name type="scientific">Flavobacterium dankookense</name>
    <dbReference type="NCBI Taxonomy" id="706186"/>
    <lineage>
        <taxon>Bacteria</taxon>
        <taxon>Pseudomonadati</taxon>
        <taxon>Bacteroidota</taxon>
        <taxon>Flavobacteriia</taxon>
        <taxon>Flavobacteriales</taxon>
        <taxon>Flavobacteriaceae</taxon>
        <taxon>Flavobacterium</taxon>
    </lineage>
</organism>
<comment type="caution">
    <text evidence="2">The sequence shown here is derived from an EMBL/GenBank/DDBJ whole genome shotgun (WGS) entry which is preliminary data.</text>
</comment>
<proteinExistence type="predicted"/>
<dbReference type="Pfam" id="PF00782">
    <property type="entry name" value="DSPc"/>
    <property type="match status" value="1"/>
</dbReference>
<dbReference type="PROSITE" id="PS50056">
    <property type="entry name" value="TYR_PHOSPHATASE_2"/>
    <property type="match status" value="1"/>
</dbReference>
<dbReference type="PROSITE" id="PS00383">
    <property type="entry name" value="TYR_PHOSPHATASE_1"/>
    <property type="match status" value="1"/>
</dbReference>
<evidence type="ECO:0000259" key="1">
    <source>
        <dbReference type="PROSITE" id="PS50056"/>
    </source>
</evidence>
<dbReference type="Proteomes" id="UP000295260">
    <property type="component" value="Unassembled WGS sequence"/>
</dbReference>
<dbReference type="RefSeq" id="WP_133533798.1">
    <property type="nucleotide sequence ID" value="NZ_SNXR01000017.1"/>
</dbReference>
<sequence length="160" mass="18830">MIEVYKNLFIGNLIDFERNQFDSDFYFVQACKEPCHRKALGYSGRSADTNHPEYLIAYRERRIILNMIDPPTAKYFDNIQFEKSLLFIEENLKKGNKVLIHCNQGISRSPSIGLLYLAVKGIIKNDTYAEAKEDFLKIYPNYKPSGIKEFLEKNWRNYIK</sequence>
<evidence type="ECO:0000313" key="2">
    <source>
        <dbReference type="EMBL" id="TDP57766.1"/>
    </source>
</evidence>
<dbReference type="InterPro" id="IPR000340">
    <property type="entry name" value="Dual-sp_phosphatase_cat-dom"/>
</dbReference>
<dbReference type="SUPFAM" id="SSF52799">
    <property type="entry name" value="(Phosphotyrosine protein) phosphatases II"/>
    <property type="match status" value="1"/>
</dbReference>
<dbReference type="InterPro" id="IPR000387">
    <property type="entry name" value="Tyr_Pase_dom"/>
</dbReference>
<dbReference type="InterPro" id="IPR016130">
    <property type="entry name" value="Tyr_Pase_AS"/>
</dbReference>
<protein>
    <submittedName>
        <fullName evidence="2">Dual specificity protein phosphatase-like protein</fullName>
    </submittedName>
</protein>
<feature type="domain" description="Tyrosine specific protein phosphatases" evidence="1">
    <location>
        <begin position="79"/>
        <end position="154"/>
    </location>
</feature>
<evidence type="ECO:0000313" key="3">
    <source>
        <dbReference type="Proteomes" id="UP000295260"/>
    </source>
</evidence>